<dbReference type="GO" id="GO:0016787">
    <property type="term" value="F:hydrolase activity"/>
    <property type="evidence" value="ECO:0007669"/>
    <property type="project" value="UniProtKB-KW"/>
</dbReference>
<feature type="domain" description="Carboxylesterase type B" evidence="4">
    <location>
        <begin position="23"/>
        <end position="518"/>
    </location>
</feature>
<proteinExistence type="inferred from homology"/>
<dbReference type="PANTHER" id="PTHR11559">
    <property type="entry name" value="CARBOXYLESTERASE"/>
    <property type="match status" value="1"/>
</dbReference>
<dbReference type="InterPro" id="IPR029058">
    <property type="entry name" value="AB_hydrolase_fold"/>
</dbReference>
<name>A0A9P7UNI1_9AGAR</name>
<keyword evidence="3" id="KW-0732">Signal</keyword>
<dbReference type="EC" id="3.1.1.-" evidence="3"/>
<gene>
    <name evidence="5" type="ORF">E1B28_012681</name>
</gene>
<evidence type="ECO:0000313" key="5">
    <source>
        <dbReference type="EMBL" id="KAG7088712.1"/>
    </source>
</evidence>
<dbReference type="InterPro" id="IPR002018">
    <property type="entry name" value="CarbesteraseB"/>
</dbReference>
<dbReference type="SUPFAM" id="SSF53474">
    <property type="entry name" value="alpha/beta-Hydrolases"/>
    <property type="match status" value="1"/>
</dbReference>
<evidence type="ECO:0000256" key="1">
    <source>
        <dbReference type="ARBA" id="ARBA00005964"/>
    </source>
</evidence>
<dbReference type="InterPro" id="IPR019826">
    <property type="entry name" value="Carboxylesterase_B_AS"/>
</dbReference>
<dbReference type="Pfam" id="PF00135">
    <property type="entry name" value="COesterase"/>
    <property type="match status" value="1"/>
</dbReference>
<feature type="chain" id="PRO_5040530767" description="Carboxylic ester hydrolase" evidence="3">
    <location>
        <begin position="18"/>
        <end position="546"/>
    </location>
</feature>
<dbReference type="Gene3D" id="3.40.50.1820">
    <property type="entry name" value="alpha/beta hydrolase"/>
    <property type="match status" value="1"/>
</dbReference>
<keyword evidence="2 3" id="KW-0378">Hydrolase</keyword>
<dbReference type="Proteomes" id="UP001049176">
    <property type="component" value="Chromosome 8"/>
</dbReference>
<feature type="signal peptide" evidence="3">
    <location>
        <begin position="1"/>
        <end position="17"/>
    </location>
</feature>
<dbReference type="InterPro" id="IPR050309">
    <property type="entry name" value="Type-B_Carboxylest/Lipase"/>
</dbReference>
<sequence>MFFYSLVVAVQASIALAIPLANPTVSLDSATVTGITEGQVSKFFSIPYAQPPTGDRRFRAPEPVTPYTGSINATSIKPVCPQQKSELPSKPNGVDEKVYDFVTGKLEAANVPESEDCLNLNVLKPVNATPESKLPVVVWIFGGGFQAGFSTQLDGSTVVEKSINLGQPVIHVSMDYRSNGFGFMASQEIKAAGVGNLGLRDQREALRWVQRYIGAFGGDPTKVTIWGQSSGAISAALQMVTNGGDTEDLFRAAFLQSGAPISVGDISHGQVYYNQVVSETGCSEAVDTLACLRTVPYQNLSDAINNTPPIFSYQSLHLTWLPRVDGDFITDVPAHLVQQGKVANIPFVSGNCDDEGTLFSFTSLNVTTDDAVREYLRTVLLPSDVPEAEIDNLMRVYSANVTEGSPYDTGYFNALTPQFKRLASIQGDLVFQAPRRFLVQSLGGKQDTWSFVSKRLKSTAFIGSGHGTDLLNVYGGGDMADYLIRFAANLDPNGNTGIDWPKYTTATPNMLTFQDDALQRLVITQDTYRKEALQVATRVLMEHPLL</sequence>
<reference evidence="5" key="1">
    <citation type="journal article" date="2021" name="Genome Biol. Evol.">
        <title>The assembled and annotated genome of the fairy-ring fungus Marasmius oreades.</title>
        <authorList>
            <person name="Hiltunen M."/>
            <person name="Ament-Velasquez S.L."/>
            <person name="Johannesson H."/>
        </authorList>
    </citation>
    <scope>NUCLEOTIDE SEQUENCE</scope>
    <source>
        <strain evidence="5">03SP1</strain>
    </source>
</reference>
<dbReference type="EMBL" id="CM032188">
    <property type="protein sequence ID" value="KAG7088712.1"/>
    <property type="molecule type" value="Genomic_DNA"/>
</dbReference>
<protein>
    <recommendedName>
        <fullName evidence="3">Carboxylic ester hydrolase</fullName>
        <ecNumber evidence="3">3.1.1.-</ecNumber>
    </recommendedName>
</protein>
<dbReference type="KEGG" id="more:E1B28_012681"/>
<dbReference type="PROSITE" id="PS00122">
    <property type="entry name" value="CARBOXYLESTERASE_B_1"/>
    <property type="match status" value="1"/>
</dbReference>
<comment type="caution">
    <text evidence="5">The sequence shown here is derived from an EMBL/GenBank/DDBJ whole genome shotgun (WGS) entry which is preliminary data.</text>
</comment>
<organism evidence="5 6">
    <name type="scientific">Marasmius oreades</name>
    <name type="common">fairy-ring Marasmius</name>
    <dbReference type="NCBI Taxonomy" id="181124"/>
    <lineage>
        <taxon>Eukaryota</taxon>
        <taxon>Fungi</taxon>
        <taxon>Dikarya</taxon>
        <taxon>Basidiomycota</taxon>
        <taxon>Agaricomycotina</taxon>
        <taxon>Agaricomycetes</taxon>
        <taxon>Agaricomycetidae</taxon>
        <taxon>Agaricales</taxon>
        <taxon>Marasmiineae</taxon>
        <taxon>Marasmiaceae</taxon>
        <taxon>Marasmius</taxon>
    </lineage>
</organism>
<evidence type="ECO:0000256" key="2">
    <source>
        <dbReference type="ARBA" id="ARBA00022801"/>
    </source>
</evidence>
<dbReference type="RefSeq" id="XP_043005183.1">
    <property type="nucleotide sequence ID" value="XM_043157815.1"/>
</dbReference>
<dbReference type="GeneID" id="66081756"/>
<evidence type="ECO:0000259" key="4">
    <source>
        <dbReference type="Pfam" id="PF00135"/>
    </source>
</evidence>
<comment type="similarity">
    <text evidence="1 3">Belongs to the type-B carboxylesterase/lipase family.</text>
</comment>
<keyword evidence="6" id="KW-1185">Reference proteome</keyword>
<accession>A0A9P7UNI1</accession>
<dbReference type="OrthoDB" id="408631at2759"/>
<dbReference type="AlphaFoldDB" id="A0A9P7UNI1"/>
<evidence type="ECO:0000313" key="6">
    <source>
        <dbReference type="Proteomes" id="UP001049176"/>
    </source>
</evidence>
<evidence type="ECO:0000256" key="3">
    <source>
        <dbReference type="RuleBase" id="RU361235"/>
    </source>
</evidence>